<evidence type="ECO:0000313" key="1">
    <source>
        <dbReference type="EMBL" id="KKK68487.1"/>
    </source>
</evidence>
<dbReference type="Pfam" id="PF04883">
    <property type="entry name" value="HK97-gp10_like"/>
    <property type="match status" value="1"/>
</dbReference>
<reference evidence="1" key="1">
    <citation type="journal article" date="2015" name="Nature">
        <title>Complex archaea that bridge the gap between prokaryotes and eukaryotes.</title>
        <authorList>
            <person name="Spang A."/>
            <person name="Saw J.H."/>
            <person name="Jorgensen S.L."/>
            <person name="Zaremba-Niedzwiedzka K."/>
            <person name="Martijn J."/>
            <person name="Lind A.E."/>
            <person name="van Eijk R."/>
            <person name="Schleper C."/>
            <person name="Guy L."/>
            <person name="Ettema T.J."/>
        </authorList>
    </citation>
    <scope>NUCLEOTIDE SEQUENCE</scope>
</reference>
<dbReference type="AlphaFoldDB" id="A0A0F8XH76"/>
<comment type="caution">
    <text evidence="1">The sequence shown here is derived from an EMBL/GenBank/DDBJ whole genome shotgun (WGS) entry which is preliminary data.</text>
</comment>
<organism evidence="1">
    <name type="scientific">marine sediment metagenome</name>
    <dbReference type="NCBI Taxonomy" id="412755"/>
    <lineage>
        <taxon>unclassified sequences</taxon>
        <taxon>metagenomes</taxon>
        <taxon>ecological metagenomes</taxon>
    </lineage>
</organism>
<accession>A0A0F8XH76</accession>
<proteinExistence type="predicted"/>
<evidence type="ECO:0008006" key="2">
    <source>
        <dbReference type="Google" id="ProtNLM"/>
    </source>
</evidence>
<name>A0A0F8XH76_9ZZZZ</name>
<gene>
    <name evidence="1" type="ORF">LCGC14_2943560</name>
</gene>
<protein>
    <recommendedName>
        <fullName evidence="2">HK97 gp10 family phage protein</fullName>
    </recommendedName>
</protein>
<dbReference type="InterPro" id="IPR010064">
    <property type="entry name" value="HK97-gp10_tail"/>
</dbReference>
<sequence length="135" mass="15061">MPIEITGRVEDGDLMEWLDKAPEQAKKQAKRAVREVSFAGEKAIKASMPVDTGRARASWGHWTPGDLIKRIFGAKRQDAIWQERDDGLTVIQGTNVSYVAELNEGSSQQAPAGFIDRVARRMARELENQIGRIRG</sequence>
<dbReference type="EMBL" id="LAZR01059110">
    <property type="protein sequence ID" value="KKK68487.1"/>
    <property type="molecule type" value="Genomic_DNA"/>
</dbReference>